<proteinExistence type="predicted"/>
<feature type="domain" description="TIR" evidence="1">
    <location>
        <begin position="9"/>
        <end position="144"/>
    </location>
</feature>
<reference evidence="2 3" key="1">
    <citation type="submission" date="2024-11" db="EMBL/GenBank/DDBJ databases">
        <title>Chromosome-level genome assembly of the freshwater bivalve Anodonta woodiana.</title>
        <authorList>
            <person name="Chen X."/>
        </authorList>
    </citation>
    <scope>NUCLEOTIDE SEQUENCE [LARGE SCALE GENOMIC DNA]</scope>
    <source>
        <strain evidence="2">MN2024</strain>
        <tissue evidence="2">Gills</tissue>
    </source>
</reference>
<dbReference type="Pfam" id="PF15009">
    <property type="entry name" value="STING_LBD"/>
    <property type="match status" value="2"/>
</dbReference>
<keyword evidence="3" id="KW-1185">Reference proteome</keyword>
<dbReference type="Gene3D" id="3.40.50.12100">
    <property type="entry name" value="Stimulator of interferon genes protein"/>
    <property type="match status" value="2"/>
</dbReference>
<evidence type="ECO:0000259" key="1">
    <source>
        <dbReference type="PROSITE" id="PS50104"/>
    </source>
</evidence>
<organism evidence="2 3">
    <name type="scientific">Sinanodonta woodiana</name>
    <name type="common">Chinese pond mussel</name>
    <name type="synonym">Anodonta woodiana</name>
    <dbReference type="NCBI Taxonomy" id="1069815"/>
    <lineage>
        <taxon>Eukaryota</taxon>
        <taxon>Metazoa</taxon>
        <taxon>Spiralia</taxon>
        <taxon>Lophotrochozoa</taxon>
        <taxon>Mollusca</taxon>
        <taxon>Bivalvia</taxon>
        <taxon>Autobranchia</taxon>
        <taxon>Heteroconchia</taxon>
        <taxon>Palaeoheterodonta</taxon>
        <taxon>Unionida</taxon>
        <taxon>Unionoidea</taxon>
        <taxon>Unionidae</taxon>
        <taxon>Unioninae</taxon>
        <taxon>Sinanodonta</taxon>
    </lineage>
</organism>
<dbReference type="AlphaFoldDB" id="A0ABD3UIU0"/>
<dbReference type="InterPro" id="IPR035897">
    <property type="entry name" value="Toll_tir_struct_dom_sf"/>
</dbReference>
<evidence type="ECO:0000313" key="3">
    <source>
        <dbReference type="Proteomes" id="UP001634394"/>
    </source>
</evidence>
<gene>
    <name evidence="2" type="ORF">ACJMK2_019041</name>
</gene>
<dbReference type="PROSITE" id="PS50104">
    <property type="entry name" value="TIR"/>
    <property type="match status" value="1"/>
</dbReference>
<dbReference type="InterPro" id="IPR055432">
    <property type="entry name" value="STING_LBD"/>
</dbReference>
<dbReference type="SUPFAM" id="SSF52200">
    <property type="entry name" value="Toll/Interleukin receptor TIR domain"/>
    <property type="match status" value="2"/>
</dbReference>
<comment type="caution">
    <text evidence="2">The sequence shown here is derived from an EMBL/GenBank/DDBJ whole genome shotgun (WGS) entry which is preliminary data.</text>
</comment>
<protein>
    <recommendedName>
        <fullName evidence="1">TIR domain-containing protein</fullName>
    </recommendedName>
</protein>
<dbReference type="InterPro" id="IPR000157">
    <property type="entry name" value="TIR_dom"/>
</dbReference>
<sequence>MALSEEPKYEYDVFLVHCEADINTAMDIDNVLSDAGIKCIASFKDNAFLPGREIYENVKHATEQSRISLVLLTKESKDRPWVTLETILALEKSQHLKQLCIRLLLKGIEKSDEAELKVGILGNLPHLYINIGSSDWKDRLVESIRAPLPIAEILPAGNLALGQVYSLVTGFYGYVLPGLKNGLIKSDYFVPGKTSMKFFILLPRDSKTYPTITDYEQRIRHVGKIDVTQLVHVGKPREYKVDLYSIKEDSTEYYFVAEYPNVLNTMYQIKKKDLAEIDIQLQMSRFYFTLMKVLSHAVHKDCHGAFNIIPYNTTASDETDSLYNLILGKIKEELMSKHEGKVSNPITRFLMAKSDSSVNDTTVTWCEDVPEDSEVAERIQSTLRAHNWKYENGAGKRFFSYIGRGKWKIFVLSKEGLQSDMLKPQFIAAMTESIEENRLCVIPVLRGMKIEEVPDFIKWVTYLSSDEERYEEILIQTMEGKEMTMETRLPAGDVATGLAWGFILNYLPIPLLGTSRDKTDLTGRILKKLKEKRLNRACINKLYITIPKTCQPTPIETNIEKNPNFEPTIENIGRLEPVKFTSSGTVDRPYELVMYKMTTKETMLPDGRNEICFLAEQATPTYTLFNMSKRYCDAGLSHEDLMEQAKDFSILCTTIIARQNFKEKVADIEDLCQFVYFDNTSKTTIAEFLMEAIRKDLSSDVKLVSSV</sequence>
<dbReference type="InterPro" id="IPR029158">
    <property type="entry name" value="STING"/>
</dbReference>
<dbReference type="InterPro" id="IPR038623">
    <property type="entry name" value="STING_C_sf"/>
</dbReference>
<accession>A0ABD3UIU0</accession>
<dbReference type="PANTHER" id="PTHR34339:SF1">
    <property type="entry name" value="STIMULATOR OF INTERFERON GENES PROTEIN"/>
    <property type="match status" value="1"/>
</dbReference>
<dbReference type="Gene3D" id="3.40.50.10140">
    <property type="entry name" value="Toll/interleukin-1 receptor homology (TIR) domain"/>
    <property type="match status" value="2"/>
</dbReference>
<dbReference type="PANTHER" id="PTHR34339">
    <property type="entry name" value="STIMULATOR OF INTERFERON GENES PROTEIN"/>
    <property type="match status" value="1"/>
</dbReference>
<dbReference type="Pfam" id="PF13676">
    <property type="entry name" value="TIR_2"/>
    <property type="match status" value="1"/>
</dbReference>
<dbReference type="EMBL" id="JBJQND010000016">
    <property type="protein sequence ID" value="KAL3848167.1"/>
    <property type="molecule type" value="Genomic_DNA"/>
</dbReference>
<name>A0ABD3UIU0_SINWO</name>
<evidence type="ECO:0000313" key="2">
    <source>
        <dbReference type="EMBL" id="KAL3848167.1"/>
    </source>
</evidence>
<dbReference type="Proteomes" id="UP001634394">
    <property type="component" value="Unassembled WGS sequence"/>
</dbReference>